<dbReference type="InterPro" id="IPR044492">
    <property type="entry name" value="P_typ_ATPase_HD_dom"/>
</dbReference>
<dbReference type="NCBIfam" id="TIGR01525">
    <property type="entry name" value="ATPase-IB_hvy"/>
    <property type="match status" value="1"/>
</dbReference>
<comment type="caution">
    <text evidence="20">The sequence shown here is derived from an EMBL/GenBank/DDBJ whole genome shotgun (WGS) entry which is preliminary data.</text>
</comment>
<dbReference type="Pfam" id="PF00702">
    <property type="entry name" value="Hydrolase"/>
    <property type="match status" value="1"/>
</dbReference>
<dbReference type="GO" id="GO:0005886">
    <property type="term" value="C:plasma membrane"/>
    <property type="evidence" value="ECO:0007669"/>
    <property type="project" value="UniProtKB-SubCell"/>
</dbReference>
<dbReference type="GO" id="GO:0055070">
    <property type="term" value="P:copper ion homeostasis"/>
    <property type="evidence" value="ECO:0007669"/>
    <property type="project" value="TreeGrafter"/>
</dbReference>
<dbReference type="InterPro" id="IPR036163">
    <property type="entry name" value="HMA_dom_sf"/>
</dbReference>
<evidence type="ECO:0000256" key="8">
    <source>
        <dbReference type="ARBA" id="ARBA00022796"/>
    </source>
</evidence>
<dbReference type="GO" id="GO:0043682">
    <property type="term" value="F:P-type divalent copper transporter activity"/>
    <property type="evidence" value="ECO:0007669"/>
    <property type="project" value="UniProtKB-EC"/>
</dbReference>
<comment type="catalytic activity">
    <reaction evidence="17">
        <text>Cu(2+)(in) + ATP + H2O = Cu(2+)(out) + ADP + phosphate + H(+)</text>
        <dbReference type="Rhea" id="RHEA:10376"/>
        <dbReference type="ChEBI" id="CHEBI:15377"/>
        <dbReference type="ChEBI" id="CHEBI:15378"/>
        <dbReference type="ChEBI" id="CHEBI:29036"/>
        <dbReference type="ChEBI" id="CHEBI:30616"/>
        <dbReference type="ChEBI" id="CHEBI:43474"/>
        <dbReference type="ChEBI" id="CHEBI:456216"/>
        <dbReference type="EC" id="7.2.2.9"/>
    </reaction>
</comment>
<keyword evidence="11" id="KW-1278">Translocase</keyword>
<feature type="transmembrane region" description="Helical" evidence="18">
    <location>
        <begin position="795"/>
        <end position="815"/>
    </location>
</feature>
<keyword evidence="23" id="KW-1185">Reference proteome</keyword>
<feature type="transmembrane region" description="Helical" evidence="18">
    <location>
        <begin position="772"/>
        <end position="789"/>
    </location>
</feature>
<name>A0A0N8KDV2_9HYPH</name>
<comment type="subcellular location">
    <subcellularLocation>
        <location evidence="18">Cell membrane</location>
    </subcellularLocation>
    <subcellularLocation>
        <location evidence="1">Endomembrane system</location>
        <topology evidence="1">Multi-pass membrane protein</topology>
    </subcellularLocation>
</comment>
<evidence type="ECO:0000256" key="7">
    <source>
        <dbReference type="ARBA" id="ARBA00022741"/>
    </source>
</evidence>
<feature type="transmembrane region" description="Helical" evidence="18">
    <location>
        <begin position="273"/>
        <end position="291"/>
    </location>
</feature>
<dbReference type="Gene3D" id="2.70.150.10">
    <property type="entry name" value="Calcium-transporting ATPase, cytoplasmic transduction domain A"/>
    <property type="match status" value="1"/>
</dbReference>
<keyword evidence="7 18" id="KW-0547">Nucleotide-binding</keyword>
<dbReference type="SUPFAM" id="SSF55008">
    <property type="entry name" value="HMA, heavy metal-associated domain"/>
    <property type="match status" value="2"/>
</dbReference>
<evidence type="ECO:0000313" key="20">
    <source>
        <dbReference type="EMBL" id="KPQ09570.1"/>
    </source>
</evidence>
<dbReference type="SUPFAM" id="SSF81653">
    <property type="entry name" value="Calcium ATPase, transduction domain A"/>
    <property type="match status" value="1"/>
</dbReference>
<dbReference type="NCBIfam" id="TIGR01511">
    <property type="entry name" value="ATPase-IB1_Cu"/>
    <property type="match status" value="1"/>
</dbReference>
<dbReference type="GO" id="GO:0005507">
    <property type="term" value="F:copper ion binding"/>
    <property type="evidence" value="ECO:0007669"/>
    <property type="project" value="InterPro"/>
</dbReference>
<dbReference type="SUPFAM" id="SSF81665">
    <property type="entry name" value="Calcium ATPase, transmembrane domain M"/>
    <property type="match status" value="1"/>
</dbReference>
<reference evidence="21 23" key="2">
    <citation type="submission" date="2016-08" db="EMBL/GenBank/DDBJ databases">
        <authorList>
            <person name="Varghese N."/>
            <person name="Submissions Spin"/>
        </authorList>
    </citation>
    <scope>NUCLEOTIDE SEQUENCE [LARGE SCALE GENOMIC DNA]</scope>
    <source>
        <strain evidence="21 23">HL-109</strain>
    </source>
</reference>
<evidence type="ECO:0000256" key="12">
    <source>
        <dbReference type="ARBA" id="ARBA00022989"/>
    </source>
</evidence>
<evidence type="ECO:0000256" key="2">
    <source>
        <dbReference type="ARBA" id="ARBA00006024"/>
    </source>
</evidence>
<dbReference type="InterPro" id="IPR006121">
    <property type="entry name" value="HMA_dom"/>
</dbReference>
<evidence type="ECO:0000256" key="13">
    <source>
        <dbReference type="ARBA" id="ARBA00023008"/>
    </source>
</evidence>
<keyword evidence="3" id="KW-0813">Transport</keyword>
<keyword evidence="8" id="KW-0187">Copper transport</keyword>
<reference evidence="20 22" key="1">
    <citation type="submission" date="2015-09" db="EMBL/GenBank/DDBJ databases">
        <title>Identification and resolution of microdiversity through metagenomic sequencing of parallel consortia.</title>
        <authorList>
            <person name="Nelson W.C."/>
            <person name="Romine M.F."/>
            <person name="Lindemann S.R."/>
        </authorList>
    </citation>
    <scope>NUCLEOTIDE SEQUENCE [LARGE SCALE GENOMIC DNA]</scope>
    <source>
        <strain evidence="20">HL-109</strain>
    </source>
</reference>
<dbReference type="PRINTS" id="PR00119">
    <property type="entry name" value="CATATPASE"/>
</dbReference>
<proteinExistence type="inferred from homology"/>
<dbReference type="InterPro" id="IPR001757">
    <property type="entry name" value="P_typ_ATPase"/>
</dbReference>
<keyword evidence="12 18" id="KW-1133">Transmembrane helix</keyword>
<dbReference type="NCBIfam" id="TIGR01494">
    <property type="entry name" value="ATPase_P-type"/>
    <property type="match status" value="1"/>
</dbReference>
<feature type="transmembrane region" description="Helical" evidence="18">
    <location>
        <begin position="453"/>
        <end position="473"/>
    </location>
</feature>
<dbReference type="InterPro" id="IPR023299">
    <property type="entry name" value="ATPase_P-typ_cyto_dom_N"/>
</dbReference>
<dbReference type="CDD" id="cd00371">
    <property type="entry name" value="HMA"/>
    <property type="match status" value="2"/>
</dbReference>
<evidence type="ECO:0000256" key="5">
    <source>
        <dbReference type="ARBA" id="ARBA00022723"/>
    </source>
</evidence>
<dbReference type="Pfam" id="PF00403">
    <property type="entry name" value="HMA"/>
    <property type="match status" value="2"/>
</dbReference>
<feature type="transmembrane region" description="Helical" evidence="18">
    <location>
        <begin position="236"/>
        <end position="261"/>
    </location>
</feature>
<dbReference type="Gene3D" id="3.40.50.1000">
    <property type="entry name" value="HAD superfamily/HAD-like"/>
    <property type="match status" value="1"/>
</dbReference>
<dbReference type="PROSITE" id="PS00154">
    <property type="entry name" value="ATPASE_E1_E2"/>
    <property type="match status" value="1"/>
</dbReference>
<dbReference type="InterPro" id="IPR036412">
    <property type="entry name" value="HAD-like_sf"/>
</dbReference>
<dbReference type="Pfam" id="PF00122">
    <property type="entry name" value="E1-E2_ATPase"/>
    <property type="match status" value="1"/>
</dbReference>
<evidence type="ECO:0000256" key="9">
    <source>
        <dbReference type="ARBA" id="ARBA00022840"/>
    </source>
</evidence>
<dbReference type="EC" id="7.2.2.9" evidence="16"/>
<evidence type="ECO:0000256" key="18">
    <source>
        <dbReference type="RuleBase" id="RU362081"/>
    </source>
</evidence>
<dbReference type="FunFam" id="3.30.70.100:FF:000001">
    <property type="entry name" value="ATPase copper transporting beta"/>
    <property type="match status" value="1"/>
</dbReference>
<keyword evidence="5 18" id="KW-0479">Metal-binding</keyword>
<feature type="domain" description="HMA" evidence="19">
    <location>
        <begin position="88"/>
        <end position="153"/>
    </location>
</feature>
<evidence type="ECO:0000256" key="10">
    <source>
        <dbReference type="ARBA" id="ARBA00022842"/>
    </source>
</evidence>
<evidence type="ECO:0000256" key="1">
    <source>
        <dbReference type="ARBA" id="ARBA00004127"/>
    </source>
</evidence>
<dbReference type="InterPro" id="IPR023214">
    <property type="entry name" value="HAD_sf"/>
</dbReference>
<keyword evidence="13" id="KW-0186">Copper</keyword>
<dbReference type="PANTHER" id="PTHR43520">
    <property type="entry name" value="ATP7, ISOFORM B"/>
    <property type="match status" value="1"/>
</dbReference>
<dbReference type="FunFam" id="3.30.70.100:FF:000005">
    <property type="entry name" value="Copper-exporting P-type ATPase A"/>
    <property type="match status" value="1"/>
</dbReference>
<dbReference type="InterPro" id="IPR006122">
    <property type="entry name" value="HMA_Cu_ion-bd"/>
</dbReference>
<keyword evidence="15 18" id="KW-0472">Membrane</keyword>
<dbReference type="EMBL" id="FMBM01000002">
    <property type="protein sequence ID" value="SCC80410.1"/>
    <property type="molecule type" value="Genomic_DNA"/>
</dbReference>
<dbReference type="Gene3D" id="3.40.1110.10">
    <property type="entry name" value="Calcium-transporting ATPase, cytoplasmic domain N"/>
    <property type="match status" value="1"/>
</dbReference>
<evidence type="ECO:0000256" key="6">
    <source>
        <dbReference type="ARBA" id="ARBA00022737"/>
    </source>
</evidence>
<feature type="transmembrane region" description="Helical" evidence="18">
    <location>
        <begin position="204"/>
        <end position="224"/>
    </location>
</feature>
<dbReference type="AlphaFoldDB" id="A0A0N8KDV2"/>
<dbReference type="SFLD" id="SFLDF00027">
    <property type="entry name" value="p-type_atpase"/>
    <property type="match status" value="1"/>
</dbReference>
<dbReference type="GO" id="GO:0005524">
    <property type="term" value="F:ATP binding"/>
    <property type="evidence" value="ECO:0007669"/>
    <property type="project" value="UniProtKB-UniRule"/>
</dbReference>
<dbReference type="InterPro" id="IPR059000">
    <property type="entry name" value="ATPase_P-type_domA"/>
</dbReference>
<dbReference type="PROSITE" id="PS01047">
    <property type="entry name" value="HMA_1"/>
    <property type="match status" value="1"/>
</dbReference>
<dbReference type="SFLD" id="SFLDS00003">
    <property type="entry name" value="Haloacid_Dehalogenase"/>
    <property type="match status" value="1"/>
</dbReference>
<evidence type="ECO:0000256" key="4">
    <source>
        <dbReference type="ARBA" id="ARBA00022692"/>
    </source>
</evidence>
<dbReference type="InterPro" id="IPR027256">
    <property type="entry name" value="P-typ_ATPase_IB"/>
</dbReference>
<evidence type="ECO:0000256" key="11">
    <source>
        <dbReference type="ARBA" id="ARBA00022967"/>
    </source>
</evidence>
<feature type="domain" description="HMA" evidence="19">
    <location>
        <begin position="20"/>
        <end position="86"/>
    </location>
</feature>
<keyword evidence="4 18" id="KW-0812">Transmembrane</keyword>
<gene>
    <name evidence="20" type="primary">copA</name>
    <name evidence="21" type="ORF">GA0071312_1476</name>
    <name evidence="20" type="ORF">HLUCCO17_14145</name>
</gene>
<evidence type="ECO:0000313" key="23">
    <source>
        <dbReference type="Proteomes" id="UP000182800"/>
    </source>
</evidence>
<dbReference type="GO" id="GO:0016887">
    <property type="term" value="F:ATP hydrolysis activity"/>
    <property type="evidence" value="ECO:0007669"/>
    <property type="project" value="InterPro"/>
</dbReference>
<dbReference type="InterPro" id="IPR018303">
    <property type="entry name" value="ATPase_P-typ_P_site"/>
</dbReference>
<evidence type="ECO:0000256" key="3">
    <source>
        <dbReference type="ARBA" id="ARBA00022448"/>
    </source>
</evidence>
<accession>A0A0N8KDV2</accession>
<evidence type="ECO:0000313" key="22">
    <source>
        <dbReference type="Proteomes" id="UP000050497"/>
    </source>
</evidence>
<dbReference type="InterPro" id="IPR023298">
    <property type="entry name" value="ATPase_P-typ_TM_dom_sf"/>
</dbReference>
<dbReference type="InterPro" id="IPR017969">
    <property type="entry name" value="Heavy-metal-associated_CS"/>
</dbReference>
<dbReference type="EMBL" id="LJSX01000025">
    <property type="protein sequence ID" value="KPQ09570.1"/>
    <property type="molecule type" value="Genomic_DNA"/>
</dbReference>
<dbReference type="FunFam" id="2.70.150.10:FF:000002">
    <property type="entry name" value="Copper-transporting ATPase 1, putative"/>
    <property type="match status" value="1"/>
</dbReference>
<dbReference type="NCBIfam" id="TIGR00003">
    <property type="entry name" value="copper ion binding protein"/>
    <property type="match status" value="1"/>
</dbReference>
<comment type="similarity">
    <text evidence="2 18">Belongs to the cation transport ATPase (P-type) (TC 3.A.3) family. Type IB subfamily.</text>
</comment>
<dbReference type="PRINTS" id="PR00943">
    <property type="entry name" value="CUATPASE"/>
</dbReference>
<dbReference type="STRING" id="1653334.GA0071312_1476"/>
<keyword evidence="10" id="KW-0460">Magnesium</keyword>
<dbReference type="SFLD" id="SFLDG00002">
    <property type="entry name" value="C1.7:_P-type_atpase_like"/>
    <property type="match status" value="1"/>
</dbReference>
<dbReference type="Proteomes" id="UP000182800">
    <property type="component" value="Unassembled WGS sequence"/>
</dbReference>
<keyword evidence="18" id="KW-1003">Cell membrane</keyword>
<dbReference type="PANTHER" id="PTHR43520:SF8">
    <property type="entry name" value="P-TYPE CU(+) TRANSPORTER"/>
    <property type="match status" value="1"/>
</dbReference>
<protein>
    <recommendedName>
        <fullName evidence="16">P-type Cu(2+) transporter</fullName>
        <ecNumber evidence="16">7.2.2.9</ecNumber>
    </recommendedName>
</protein>
<dbReference type="PROSITE" id="PS50846">
    <property type="entry name" value="HMA_2"/>
    <property type="match status" value="2"/>
</dbReference>
<evidence type="ECO:0000259" key="19">
    <source>
        <dbReference type="PROSITE" id="PS50846"/>
    </source>
</evidence>
<keyword evidence="6" id="KW-0677">Repeat</keyword>
<keyword evidence="9 18" id="KW-0067">ATP-binding</keyword>
<sequence>MDLATRSDTLTKATDAQATARLRLPVSGMTCGSCVRRVETGLERLEGTGEIAVNLAGEHVDIAYDPARLAPHDLVEAVEAAGYDVKLREVDLALEGMTCGSCVARAEKALLATPGMISASVNLATERARVTVAEEAVIDEAIRAVSDAGYEAQRVSQDEPGAGAPAYPDDNREKLHLAIGIVLSAPLVLPMLGMPFGYHWMPPGWVQVLLATPVQFWLGARFYVSGWKALKAGTGNMELLVAMGTSAGYFLSLYMLIGYWLSPHAGMGHEPEYYFEAAAVIITLILLGKFLEARAKRKTADAVRALAALRPDTARLRRDGEDAIVPIAQVRAGDIVVVRPGERVPVDGRIREGESEIDESMVTGESLPVHREEGARVIGGSINGSGRLIVETTAIGQDTTLSRIMKLVEGAQASKAPIQKLVDKVAAIFVPVVVVIAAITLVTWLVIDGDVEKAIVTAVTVLVIACPCALGLATPTAIMAGTGAAASNGILIKDAEMLERAHAIRAVAFDKTGTLTLGKPALAGFTLVAGGDEGASDDLLAAAAALQEGSEHPLAGAVVTAAKEKGLALPQAQAVKAVPGRGIEGSVGDARYAIGSARQMADHGITLDDLAAAAQEEAARGRSISYMARIDGTARLVAWMSFADQPRESARAAVAKLREIGITSIMVTGDNEAAARAIAREIGIDEIRAEVAPEDKARIVTELRAIHGAIAMVGDGVNDAPALAAADLGIAMGSGTDVAMEAAGITLMRSDPLAVADALDVSRRTRSKIKQNLFWAFVYNTGGIPLAAFGLLNPIIAGAAMAFSSVSVVSNALLLRRWKPAGGR</sequence>
<evidence type="ECO:0000256" key="15">
    <source>
        <dbReference type="ARBA" id="ARBA00023136"/>
    </source>
</evidence>
<dbReference type="PATRIC" id="fig|1653334.4.peg.535"/>
<dbReference type="OrthoDB" id="7762541at2"/>
<dbReference type="RefSeq" id="WP_074444426.1">
    <property type="nucleotide sequence ID" value="NZ_FMBM01000002.1"/>
</dbReference>
<feature type="transmembrane region" description="Helical" evidence="18">
    <location>
        <begin position="425"/>
        <end position="447"/>
    </location>
</feature>
<dbReference type="CDD" id="cd02094">
    <property type="entry name" value="P-type_ATPase_Cu-like"/>
    <property type="match status" value="1"/>
</dbReference>
<dbReference type="Gene3D" id="3.30.70.100">
    <property type="match status" value="2"/>
</dbReference>
<evidence type="ECO:0000256" key="16">
    <source>
        <dbReference type="ARBA" id="ARBA00038904"/>
    </source>
</evidence>
<dbReference type="Proteomes" id="UP000050497">
    <property type="component" value="Unassembled WGS sequence"/>
</dbReference>
<evidence type="ECO:0000256" key="14">
    <source>
        <dbReference type="ARBA" id="ARBA00023065"/>
    </source>
</evidence>
<keyword evidence="14" id="KW-0406">Ion transport</keyword>
<evidence type="ECO:0000256" key="17">
    <source>
        <dbReference type="ARBA" id="ARBA00047424"/>
    </source>
</evidence>
<evidence type="ECO:0000313" key="21">
    <source>
        <dbReference type="EMBL" id="SCC80410.1"/>
    </source>
</evidence>
<dbReference type="SUPFAM" id="SSF56784">
    <property type="entry name" value="HAD-like"/>
    <property type="match status" value="1"/>
</dbReference>
<dbReference type="InterPro" id="IPR008250">
    <property type="entry name" value="ATPase_P-typ_transduc_dom_A_sf"/>
</dbReference>
<organism evidence="20 22">
    <name type="scientific">Saliniramus fredricksonii</name>
    <dbReference type="NCBI Taxonomy" id="1653334"/>
    <lineage>
        <taxon>Bacteria</taxon>
        <taxon>Pseudomonadati</taxon>
        <taxon>Pseudomonadota</taxon>
        <taxon>Alphaproteobacteria</taxon>
        <taxon>Hyphomicrobiales</taxon>
        <taxon>Salinarimonadaceae</taxon>
        <taxon>Saliniramus</taxon>
    </lineage>
</organism>
<feature type="transmembrane region" description="Helical" evidence="18">
    <location>
        <begin position="177"/>
        <end position="198"/>
    </location>
</feature>
<dbReference type="GO" id="GO:0012505">
    <property type="term" value="C:endomembrane system"/>
    <property type="evidence" value="ECO:0007669"/>
    <property type="project" value="UniProtKB-SubCell"/>
</dbReference>